<evidence type="ECO:0000313" key="12">
    <source>
        <dbReference type="Proteomes" id="UP000054937"/>
    </source>
</evidence>
<feature type="transmembrane region" description="Helical" evidence="10">
    <location>
        <begin position="202"/>
        <end position="221"/>
    </location>
</feature>
<reference evidence="11 12" key="1">
    <citation type="journal article" date="2015" name="Sci. Rep.">
        <title>Genome of the facultative scuticociliatosis pathogen Pseudocohnilembus persalinus provides insight into its virulence through horizontal gene transfer.</title>
        <authorList>
            <person name="Xiong J."/>
            <person name="Wang G."/>
            <person name="Cheng J."/>
            <person name="Tian M."/>
            <person name="Pan X."/>
            <person name="Warren A."/>
            <person name="Jiang C."/>
            <person name="Yuan D."/>
            <person name="Miao W."/>
        </authorList>
    </citation>
    <scope>NUCLEOTIDE SEQUENCE [LARGE SCALE GENOMIC DNA]</scope>
    <source>
        <strain evidence="11">36N120E</strain>
    </source>
</reference>
<feature type="repeat" description="Solcar" evidence="8">
    <location>
        <begin position="196"/>
        <end position="304"/>
    </location>
</feature>
<evidence type="ECO:0000313" key="11">
    <source>
        <dbReference type="EMBL" id="KRX07082.1"/>
    </source>
</evidence>
<proteinExistence type="inferred from homology"/>
<dbReference type="EMBL" id="LDAU01000088">
    <property type="protein sequence ID" value="KRX07082.1"/>
    <property type="molecule type" value="Genomic_DNA"/>
</dbReference>
<dbReference type="InParanoid" id="A0A0V0QYD2"/>
<dbReference type="Proteomes" id="UP000054937">
    <property type="component" value="Unassembled WGS sequence"/>
</dbReference>
<name>A0A0V0QYD2_PSEPJ</name>
<dbReference type="GO" id="GO:0016020">
    <property type="term" value="C:membrane"/>
    <property type="evidence" value="ECO:0007669"/>
    <property type="project" value="UniProtKB-SubCell"/>
</dbReference>
<keyword evidence="4 8" id="KW-0812">Transmembrane</keyword>
<protein>
    <submittedName>
        <fullName evidence="11">Mitochondrial carrier domain</fullName>
    </submittedName>
</protein>
<feature type="transmembrane region" description="Helical" evidence="10">
    <location>
        <begin position="102"/>
        <end position="123"/>
    </location>
</feature>
<keyword evidence="6 10" id="KW-1133">Transmembrane helix</keyword>
<dbReference type="GO" id="GO:0055085">
    <property type="term" value="P:transmembrane transport"/>
    <property type="evidence" value="ECO:0007669"/>
    <property type="project" value="InterPro"/>
</dbReference>
<dbReference type="InterPro" id="IPR044712">
    <property type="entry name" value="SLC25A32-like"/>
</dbReference>
<evidence type="ECO:0000256" key="10">
    <source>
        <dbReference type="SAM" id="Phobius"/>
    </source>
</evidence>
<keyword evidence="3 9" id="KW-0813">Transport</keyword>
<accession>A0A0V0QYD2</accession>
<dbReference type="Pfam" id="PF00153">
    <property type="entry name" value="Mito_carr"/>
    <property type="match status" value="3"/>
</dbReference>
<dbReference type="PANTHER" id="PTHR45683">
    <property type="entry name" value="MITOCHONDRIAL NICOTINAMIDE ADENINE DINUCLEOTIDE TRANSPORTER 1-RELATED-RELATED"/>
    <property type="match status" value="1"/>
</dbReference>
<evidence type="ECO:0000256" key="7">
    <source>
        <dbReference type="ARBA" id="ARBA00023136"/>
    </source>
</evidence>
<dbReference type="SUPFAM" id="SSF103506">
    <property type="entry name" value="Mitochondrial carrier"/>
    <property type="match status" value="1"/>
</dbReference>
<evidence type="ECO:0000256" key="8">
    <source>
        <dbReference type="PROSITE-ProRule" id="PRU00282"/>
    </source>
</evidence>
<evidence type="ECO:0000256" key="6">
    <source>
        <dbReference type="ARBA" id="ARBA00022989"/>
    </source>
</evidence>
<dbReference type="OMA" id="IIGKFLC"/>
<dbReference type="InterPro" id="IPR023395">
    <property type="entry name" value="MCP_dom_sf"/>
</dbReference>
<evidence type="ECO:0000256" key="4">
    <source>
        <dbReference type="ARBA" id="ARBA00022692"/>
    </source>
</evidence>
<dbReference type="Gene3D" id="1.50.40.10">
    <property type="entry name" value="Mitochondrial carrier domain"/>
    <property type="match status" value="1"/>
</dbReference>
<evidence type="ECO:0000256" key="5">
    <source>
        <dbReference type="ARBA" id="ARBA00022737"/>
    </source>
</evidence>
<dbReference type="OrthoDB" id="250329at2759"/>
<comment type="similarity">
    <text evidence="2 9">Belongs to the mitochondrial carrier (TC 2.A.29) family.</text>
</comment>
<dbReference type="PROSITE" id="PS50920">
    <property type="entry name" value="SOLCAR"/>
    <property type="match status" value="2"/>
</dbReference>
<dbReference type="GO" id="GO:0006862">
    <property type="term" value="P:nucleotide transport"/>
    <property type="evidence" value="ECO:0007669"/>
    <property type="project" value="InterPro"/>
</dbReference>
<dbReference type="InterPro" id="IPR018108">
    <property type="entry name" value="MCP_transmembrane"/>
</dbReference>
<evidence type="ECO:0000256" key="1">
    <source>
        <dbReference type="ARBA" id="ARBA00004141"/>
    </source>
</evidence>
<keyword evidence="7 8" id="KW-0472">Membrane</keyword>
<comment type="caution">
    <text evidence="11">The sequence shown here is derived from an EMBL/GenBank/DDBJ whole genome shotgun (WGS) entry which is preliminary data.</text>
</comment>
<evidence type="ECO:0000256" key="3">
    <source>
        <dbReference type="ARBA" id="ARBA00022448"/>
    </source>
</evidence>
<comment type="subcellular location">
    <subcellularLocation>
        <location evidence="1">Membrane</location>
        <topology evidence="1">Multi-pass membrane protein</topology>
    </subcellularLocation>
</comment>
<sequence length="314" mass="35665">MANQKEQISQKQGQQKQQQQQVSKNYLISTSFASMTAQIVAKLCTHPIDIQKVMHEEGIRGFYKGVFITALGGAPAFGFYMTSYQFFKQYLAKISFLEKHDSGRILLSGILAEMIACSIFLPIDVVKERLQVQSSVKFYNYKNGIQGIKHIVQNEGIRGIYRGYWATICYFGPWSSLYFFFYENLKKKILVDNHKPTFFQSFSISAISGMSASCFVNWIDVVKIRLQIQRSVQHMEKQQQKLNPSEKIVYTEGNYGYKSVLDGLVKIVQVEGIGALFKGLGTKMLLVGPTTAIAMGTTESVRQIILKKVFDEHH</sequence>
<gene>
    <name evidence="11" type="ORF">PPERSA_05246</name>
</gene>
<keyword evidence="12" id="KW-1185">Reference proteome</keyword>
<evidence type="ECO:0000256" key="9">
    <source>
        <dbReference type="RuleBase" id="RU000488"/>
    </source>
</evidence>
<evidence type="ECO:0000256" key="2">
    <source>
        <dbReference type="ARBA" id="ARBA00006375"/>
    </source>
</evidence>
<dbReference type="AlphaFoldDB" id="A0A0V0QYD2"/>
<feature type="repeat" description="Solcar" evidence="8">
    <location>
        <begin position="100"/>
        <end position="188"/>
    </location>
</feature>
<feature type="transmembrane region" description="Helical" evidence="10">
    <location>
        <begin position="61"/>
        <end position="82"/>
    </location>
</feature>
<organism evidence="11 12">
    <name type="scientific">Pseudocohnilembus persalinus</name>
    <name type="common">Ciliate</name>
    <dbReference type="NCBI Taxonomy" id="266149"/>
    <lineage>
        <taxon>Eukaryota</taxon>
        <taxon>Sar</taxon>
        <taxon>Alveolata</taxon>
        <taxon>Ciliophora</taxon>
        <taxon>Intramacronucleata</taxon>
        <taxon>Oligohymenophorea</taxon>
        <taxon>Scuticociliatia</taxon>
        <taxon>Philasterida</taxon>
        <taxon>Pseudocohnilembidae</taxon>
        <taxon>Pseudocohnilembus</taxon>
    </lineage>
</organism>
<feature type="transmembrane region" description="Helical" evidence="10">
    <location>
        <begin position="163"/>
        <end position="182"/>
    </location>
</feature>
<keyword evidence="5" id="KW-0677">Repeat</keyword>